<dbReference type="GO" id="GO:0045259">
    <property type="term" value="C:proton-transporting ATP synthase complex"/>
    <property type="evidence" value="ECO:0007669"/>
    <property type="project" value="UniProtKB-KW"/>
</dbReference>
<dbReference type="Pfam" id="PF00430">
    <property type="entry name" value="ATP-synt_B"/>
    <property type="match status" value="1"/>
</dbReference>
<dbReference type="Proteomes" id="UP000557739">
    <property type="component" value="Unassembled WGS sequence"/>
</dbReference>
<keyword evidence="3 13" id="KW-0138">CF(0)</keyword>
<gene>
    <name evidence="13" type="primary">atpF</name>
    <name evidence="17" type="ORF">FHR19_001792</name>
</gene>
<dbReference type="RefSeq" id="WP_343053215.1">
    <property type="nucleotide sequence ID" value="NZ_JACIJJ010000002.1"/>
</dbReference>
<comment type="similarity">
    <text evidence="1 13 14">Belongs to the ATPase B chain family.</text>
</comment>
<feature type="region of interest" description="Disordered" evidence="16">
    <location>
        <begin position="1"/>
        <end position="21"/>
    </location>
</feature>
<dbReference type="EMBL" id="JACIJJ010000002">
    <property type="protein sequence ID" value="MBB5698447.1"/>
    <property type="molecule type" value="Genomic_DNA"/>
</dbReference>
<proteinExistence type="inferred from homology"/>
<protein>
    <recommendedName>
        <fullName evidence="13">ATP synthase subunit b</fullName>
    </recommendedName>
    <alternativeName>
        <fullName evidence="13">ATP synthase F(0) sector subunit b</fullName>
    </alternativeName>
    <alternativeName>
        <fullName evidence="13">ATPase subunit I</fullName>
    </alternativeName>
    <alternativeName>
        <fullName evidence="13">F-type ATPase subunit b</fullName>
        <shortName evidence="13">F-ATPase subunit b</shortName>
    </alternativeName>
</protein>
<organism evidence="17 18">
    <name type="scientific">Sphingomonas yantingensis</name>
    <dbReference type="NCBI Taxonomy" id="1241761"/>
    <lineage>
        <taxon>Bacteria</taxon>
        <taxon>Pseudomonadati</taxon>
        <taxon>Pseudomonadota</taxon>
        <taxon>Alphaproteobacteria</taxon>
        <taxon>Sphingomonadales</taxon>
        <taxon>Sphingomonadaceae</taxon>
        <taxon>Sphingomonas</taxon>
    </lineage>
</organism>
<evidence type="ECO:0000256" key="2">
    <source>
        <dbReference type="ARBA" id="ARBA00022448"/>
    </source>
</evidence>
<dbReference type="GO" id="GO:0012505">
    <property type="term" value="C:endomembrane system"/>
    <property type="evidence" value="ECO:0007669"/>
    <property type="project" value="UniProtKB-SubCell"/>
</dbReference>
<comment type="subunit">
    <text evidence="13">F-type ATPases have 2 components, F(1) - the catalytic core - and F(0) - the membrane proton channel. F(1) has five subunits: alpha(3), beta(3), gamma(1), delta(1), epsilon(1). F(0) has three main subunits: a(1), b(2) and c(10-14). The alpha and beta chains form an alternating ring which encloses part of the gamma chain. F(1) is attached to F(0) by a central stalk formed by the gamma and epsilon chains, while a peripheral stalk is formed by the delta and b chains.</text>
</comment>
<dbReference type="PANTHER" id="PTHR33445:SF1">
    <property type="entry name" value="ATP SYNTHASE SUBUNIT B"/>
    <property type="match status" value="1"/>
</dbReference>
<dbReference type="CDD" id="cd06503">
    <property type="entry name" value="ATP-synt_Fo_b"/>
    <property type="match status" value="1"/>
</dbReference>
<comment type="function">
    <text evidence="10 13">F(1)F(0) ATP synthase produces ATP from ADP in the presence of a proton or sodium gradient. F-type ATPases consist of two structural domains, F(1) containing the extramembraneous catalytic core and F(0) containing the membrane proton channel, linked together by a central stalk and a peripheral stalk. During catalysis, ATP synthesis in the catalytic domain of F(1) is coupled via a rotary mechanism of the central stalk subunits to proton translocation.</text>
</comment>
<comment type="function">
    <text evidence="11">Component of the F(0) channel, it forms part of the peripheral stalk, linking F(1) to F(0). The b'-subunit is a diverged and duplicated form of b found in plants and photosynthetic bacteria.</text>
</comment>
<evidence type="ECO:0000256" key="4">
    <source>
        <dbReference type="ARBA" id="ARBA00022692"/>
    </source>
</evidence>
<dbReference type="PANTHER" id="PTHR33445">
    <property type="entry name" value="ATP SYNTHASE SUBUNIT B', CHLOROPLASTIC"/>
    <property type="match status" value="1"/>
</dbReference>
<keyword evidence="13" id="KW-1003">Cell membrane</keyword>
<dbReference type="InterPro" id="IPR050059">
    <property type="entry name" value="ATP_synthase_B_chain"/>
</dbReference>
<keyword evidence="8 13" id="KW-0472">Membrane</keyword>
<evidence type="ECO:0000256" key="10">
    <source>
        <dbReference type="ARBA" id="ARBA00025198"/>
    </source>
</evidence>
<evidence type="ECO:0000313" key="18">
    <source>
        <dbReference type="Proteomes" id="UP000557739"/>
    </source>
</evidence>
<keyword evidence="9 13" id="KW-0066">ATP synthesis</keyword>
<keyword evidence="6 13" id="KW-1133">Transmembrane helix</keyword>
<evidence type="ECO:0000256" key="14">
    <source>
        <dbReference type="RuleBase" id="RU003848"/>
    </source>
</evidence>
<dbReference type="AlphaFoldDB" id="A0A7W9AQ01"/>
<feature type="transmembrane region" description="Helical" evidence="13">
    <location>
        <begin position="65"/>
        <end position="82"/>
    </location>
</feature>
<reference evidence="17 18" key="1">
    <citation type="submission" date="2020-08" db="EMBL/GenBank/DDBJ databases">
        <title>Genomic Encyclopedia of Type Strains, Phase IV (KMG-IV): sequencing the most valuable type-strain genomes for metagenomic binning, comparative biology and taxonomic classification.</title>
        <authorList>
            <person name="Goeker M."/>
        </authorList>
    </citation>
    <scope>NUCLEOTIDE SEQUENCE [LARGE SCALE GENOMIC DNA]</scope>
    <source>
        <strain evidence="17 18">DSM 27244</strain>
    </source>
</reference>
<evidence type="ECO:0000313" key="17">
    <source>
        <dbReference type="EMBL" id="MBB5698447.1"/>
    </source>
</evidence>
<evidence type="ECO:0000256" key="1">
    <source>
        <dbReference type="ARBA" id="ARBA00005513"/>
    </source>
</evidence>
<feature type="compositionally biased region" description="Polar residues" evidence="16">
    <location>
        <begin position="10"/>
        <end position="21"/>
    </location>
</feature>
<name>A0A7W9AQ01_9SPHN</name>
<keyword evidence="4 13" id="KW-0812">Transmembrane</keyword>
<dbReference type="GO" id="GO:0005886">
    <property type="term" value="C:plasma membrane"/>
    <property type="evidence" value="ECO:0007669"/>
    <property type="project" value="UniProtKB-SubCell"/>
</dbReference>
<dbReference type="GO" id="GO:0046933">
    <property type="term" value="F:proton-transporting ATP synthase activity, rotational mechanism"/>
    <property type="evidence" value="ECO:0007669"/>
    <property type="project" value="UniProtKB-UniRule"/>
</dbReference>
<evidence type="ECO:0000256" key="5">
    <source>
        <dbReference type="ARBA" id="ARBA00022781"/>
    </source>
</evidence>
<keyword evidence="18" id="KW-1185">Reference proteome</keyword>
<evidence type="ECO:0000256" key="16">
    <source>
        <dbReference type="SAM" id="MobiDB-lite"/>
    </source>
</evidence>
<accession>A0A7W9AQ01</accession>
<evidence type="ECO:0000256" key="7">
    <source>
        <dbReference type="ARBA" id="ARBA00023065"/>
    </source>
</evidence>
<keyword evidence="7 13" id="KW-0406">Ion transport</keyword>
<evidence type="ECO:0000256" key="3">
    <source>
        <dbReference type="ARBA" id="ARBA00022547"/>
    </source>
</evidence>
<keyword evidence="2 13" id="KW-0813">Transport</keyword>
<dbReference type="GO" id="GO:0046961">
    <property type="term" value="F:proton-transporting ATPase activity, rotational mechanism"/>
    <property type="evidence" value="ECO:0007669"/>
    <property type="project" value="TreeGrafter"/>
</dbReference>
<evidence type="ECO:0000256" key="13">
    <source>
        <dbReference type="HAMAP-Rule" id="MF_01398"/>
    </source>
</evidence>
<evidence type="ECO:0000256" key="9">
    <source>
        <dbReference type="ARBA" id="ARBA00023310"/>
    </source>
</evidence>
<evidence type="ECO:0000256" key="11">
    <source>
        <dbReference type="ARBA" id="ARBA00025614"/>
    </source>
</evidence>
<keyword evidence="15" id="KW-0175">Coiled coil</keyword>
<feature type="coiled-coil region" evidence="15">
    <location>
        <begin position="97"/>
        <end position="175"/>
    </location>
</feature>
<comment type="subcellular location">
    <subcellularLocation>
        <location evidence="13">Cell membrane</location>
        <topology evidence="13">Single-pass membrane protein</topology>
    </subcellularLocation>
    <subcellularLocation>
        <location evidence="12">Endomembrane system</location>
        <topology evidence="12">Single-pass membrane protein</topology>
    </subcellularLocation>
</comment>
<evidence type="ECO:0000256" key="12">
    <source>
        <dbReference type="ARBA" id="ARBA00037847"/>
    </source>
</evidence>
<dbReference type="HAMAP" id="MF_01398">
    <property type="entry name" value="ATP_synth_b_bprime"/>
    <property type="match status" value="1"/>
</dbReference>
<comment type="caution">
    <text evidence="17">The sequence shown here is derived from an EMBL/GenBank/DDBJ whole genome shotgun (WGS) entry which is preliminary data.</text>
</comment>
<evidence type="ECO:0000256" key="6">
    <source>
        <dbReference type="ARBA" id="ARBA00022989"/>
    </source>
</evidence>
<evidence type="ECO:0000256" key="8">
    <source>
        <dbReference type="ARBA" id="ARBA00023136"/>
    </source>
</evidence>
<evidence type="ECO:0000256" key="15">
    <source>
        <dbReference type="SAM" id="Coils"/>
    </source>
</evidence>
<dbReference type="InterPro" id="IPR002146">
    <property type="entry name" value="ATP_synth_b/b'su_bac/chlpt"/>
</dbReference>
<keyword evidence="5 13" id="KW-0375">Hydrogen ion transport</keyword>
<sequence length="220" mass="23097">MANPVHSDPVVQTTPESGVNENYQAELNAAAKGKGMGMPETGKAAIETHGEAVPHSDPTALFLDPTGWVSAAMAVFILILLVKGVPKLIGRMLDGQIAAIRSRLDEAKQLRAEAEALKAEYQKKLASAEADAAAMVAHAEEEAKALRVKAEADAAELVQRRAKMAEDKIAAAERQAIADIRVKTADAAAKAAAAILAEKHDAAADRALVDRTIAGLVRPN</sequence>